<organism evidence="3 4">
    <name type="scientific">Anncaliia algerae PRA339</name>
    <dbReference type="NCBI Taxonomy" id="1288291"/>
    <lineage>
        <taxon>Eukaryota</taxon>
        <taxon>Fungi</taxon>
        <taxon>Fungi incertae sedis</taxon>
        <taxon>Microsporidia</taxon>
        <taxon>Tubulinosematoidea</taxon>
        <taxon>Tubulinosematidae</taxon>
        <taxon>Anncaliia</taxon>
    </lineage>
</organism>
<name>A0A059F345_9MICR</name>
<dbReference type="AlphaFoldDB" id="A0A059F345"/>
<accession>A0A059F345</accession>
<protein>
    <submittedName>
        <fullName evidence="3">Uncharacterized protein</fullName>
    </submittedName>
</protein>
<dbReference type="HOGENOM" id="CLU_1421100_0_0_1"/>
<dbReference type="Proteomes" id="UP000030655">
    <property type="component" value="Unassembled WGS sequence"/>
</dbReference>
<feature type="transmembrane region" description="Helical" evidence="2">
    <location>
        <begin position="168"/>
        <end position="190"/>
    </location>
</feature>
<evidence type="ECO:0000313" key="4">
    <source>
        <dbReference type="Proteomes" id="UP000030655"/>
    </source>
</evidence>
<feature type="compositionally biased region" description="Low complexity" evidence="1">
    <location>
        <begin position="62"/>
        <end position="79"/>
    </location>
</feature>
<gene>
    <name evidence="3" type="ORF">H312_00919</name>
</gene>
<keyword evidence="4" id="KW-1185">Reference proteome</keyword>
<reference evidence="3 4" key="2">
    <citation type="submission" date="2014-03" db="EMBL/GenBank/DDBJ databases">
        <title>The Genome Sequence of Anncaliia algerae insect isolate PRA339.</title>
        <authorList>
            <consortium name="The Broad Institute Genome Sequencing Platform"/>
            <consortium name="The Broad Institute Genome Sequencing Center for Infectious Disease"/>
            <person name="Cuomo C."/>
            <person name="Becnel J."/>
            <person name="Sanscrainte N."/>
            <person name="Walker B."/>
            <person name="Young S.K."/>
            <person name="Zeng Q."/>
            <person name="Gargeya S."/>
            <person name="Fitzgerald M."/>
            <person name="Haas B."/>
            <person name="Abouelleil A."/>
            <person name="Alvarado L."/>
            <person name="Arachchi H.M."/>
            <person name="Berlin A.M."/>
            <person name="Chapman S.B."/>
            <person name="Dewar J."/>
            <person name="Goldberg J."/>
            <person name="Griggs A."/>
            <person name="Gujja S."/>
            <person name="Hansen M."/>
            <person name="Howarth C."/>
            <person name="Imamovic A."/>
            <person name="Larimer J."/>
            <person name="McCowan C."/>
            <person name="Murphy C."/>
            <person name="Neiman D."/>
            <person name="Pearson M."/>
            <person name="Priest M."/>
            <person name="Roberts A."/>
            <person name="Saif S."/>
            <person name="Shea T."/>
            <person name="Sisk P."/>
            <person name="Sykes S."/>
            <person name="Wortman J."/>
            <person name="Nusbaum C."/>
            <person name="Birren B."/>
        </authorList>
    </citation>
    <scope>NUCLEOTIDE SEQUENCE [LARGE SCALE GENOMIC DNA]</scope>
    <source>
        <strain evidence="3 4">PRA339</strain>
    </source>
</reference>
<evidence type="ECO:0000313" key="3">
    <source>
        <dbReference type="EMBL" id="KCZ81595.1"/>
    </source>
</evidence>
<dbReference type="VEuPathDB" id="MicrosporidiaDB:H312_00919"/>
<feature type="compositionally biased region" description="Low complexity" evidence="1">
    <location>
        <begin position="92"/>
        <end position="103"/>
    </location>
</feature>
<evidence type="ECO:0000256" key="2">
    <source>
        <dbReference type="SAM" id="Phobius"/>
    </source>
</evidence>
<sequence length="191" mass="21340">MIFLFKLIICSEKTNPLTPQEDKKTNPAILKISSSSCKKVIPNDYHMQDLKTPSVYNDKESSSSNNSTNSEDSSTHSISKQMFLQNGRKYASNSDQSSSLSSDVDSDTDLDQSSISNDEKNISNCSGLQTKIRKRHLDKDKVSENKGDEETNSEDDTDNLEQIYGKHYIAVACGILVFVLWKLGLFNSILI</sequence>
<evidence type="ECO:0000256" key="1">
    <source>
        <dbReference type="SAM" id="MobiDB-lite"/>
    </source>
</evidence>
<keyword evidence="2" id="KW-0472">Membrane</keyword>
<dbReference type="OrthoDB" id="10423967at2759"/>
<proteinExistence type="predicted"/>
<feature type="compositionally biased region" description="Basic and acidic residues" evidence="1">
    <location>
        <begin position="137"/>
        <end position="149"/>
    </location>
</feature>
<keyword evidence="2" id="KW-1133">Transmembrane helix</keyword>
<dbReference type="EMBL" id="KK365139">
    <property type="protein sequence ID" value="KCZ81595.1"/>
    <property type="molecule type" value="Genomic_DNA"/>
</dbReference>
<feature type="region of interest" description="Disordered" evidence="1">
    <location>
        <begin position="48"/>
        <end position="156"/>
    </location>
</feature>
<keyword evidence="2" id="KW-0812">Transmembrane</keyword>
<reference evidence="4" key="1">
    <citation type="submission" date="2013-02" db="EMBL/GenBank/DDBJ databases">
        <authorList>
            <consortium name="The Broad Institute Genome Sequencing Platform"/>
            <person name="Cuomo C."/>
            <person name="Becnel J."/>
            <person name="Sanscrainte N."/>
            <person name="Walker B."/>
            <person name="Young S.K."/>
            <person name="Zeng Q."/>
            <person name="Gargeya S."/>
            <person name="Fitzgerald M."/>
            <person name="Haas B."/>
            <person name="Abouelleil A."/>
            <person name="Alvarado L."/>
            <person name="Arachchi H.M."/>
            <person name="Berlin A.M."/>
            <person name="Chapman S.B."/>
            <person name="Dewar J."/>
            <person name="Goldberg J."/>
            <person name="Griggs A."/>
            <person name="Gujja S."/>
            <person name="Hansen M."/>
            <person name="Howarth C."/>
            <person name="Imamovic A."/>
            <person name="Larimer J."/>
            <person name="McCowan C."/>
            <person name="Murphy C."/>
            <person name="Neiman D."/>
            <person name="Pearson M."/>
            <person name="Priest M."/>
            <person name="Roberts A."/>
            <person name="Saif S."/>
            <person name="Shea T."/>
            <person name="Sisk P."/>
            <person name="Sykes S."/>
            <person name="Wortman J."/>
            <person name="Nusbaum C."/>
            <person name="Birren B."/>
        </authorList>
    </citation>
    <scope>NUCLEOTIDE SEQUENCE [LARGE SCALE GENOMIC DNA]</scope>
    <source>
        <strain evidence="4">PRA339</strain>
    </source>
</reference>